<comment type="caution">
    <text evidence="2">The sequence shown here is derived from an EMBL/GenBank/DDBJ whole genome shotgun (WGS) entry which is preliminary data.</text>
</comment>
<feature type="transmembrane region" description="Helical" evidence="1">
    <location>
        <begin position="77"/>
        <end position="99"/>
    </location>
</feature>
<dbReference type="RefSeq" id="WP_119917519.1">
    <property type="nucleotide sequence ID" value="NZ_CAXGPP010000043.1"/>
</dbReference>
<proteinExistence type="predicted"/>
<organism evidence="2 3">
    <name type="scientific">Alcanivorax profundi</name>
    <dbReference type="NCBI Taxonomy" id="2338368"/>
    <lineage>
        <taxon>Bacteria</taxon>
        <taxon>Pseudomonadati</taxon>
        <taxon>Pseudomonadota</taxon>
        <taxon>Gammaproteobacteria</taxon>
        <taxon>Oceanospirillales</taxon>
        <taxon>Alcanivoracaceae</taxon>
        <taxon>Alcanivorax</taxon>
    </lineage>
</organism>
<feature type="transmembrane region" description="Helical" evidence="1">
    <location>
        <begin position="120"/>
        <end position="139"/>
    </location>
</feature>
<gene>
    <name evidence="2" type="ORF">D4A39_03870</name>
</gene>
<keyword evidence="1" id="KW-0472">Membrane</keyword>
<dbReference type="AlphaFoldDB" id="A0A418Y368"/>
<dbReference type="InterPro" id="IPR018692">
    <property type="entry name" value="DUF2189"/>
</dbReference>
<dbReference type="OrthoDB" id="5621705at2"/>
<feature type="transmembrane region" description="Helical" evidence="1">
    <location>
        <begin position="213"/>
        <end position="239"/>
    </location>
</feature>
<name>A0A418Y368_9GAMM</name>
<accession>A0A418Y368</accession>
<keyword evidence="3" id="KW-1185">Reference proteome</keyword>
<protein>
    <submittedName>
        <fullName evidence="2">DUF2189 domain-containing protein</fullName>
    </submittedName>
</protein>
<evidence type="ECO:0000256" key="1">
    <source>
        <dbReference type="SAM" id="Phobius"/>
    </source>
</evidence>
<evidence type="ECO:0000313" key="2">
    <source>
        <dbReference type="EMBL" id="RJG19982.1"/>
    </source>
</evidence>
<evidence type="ECO:0000313" key="3">
    <source>
        <dbReference type="Proteomes" id="UP000283734"/>
    </source>
</evidence>
<dbReference type="Proteomes" id="UP000283734">
    <property type="component" value="Unassembled WGS sequence"/>
</dbReference>
<dbReference type="EMBL" id="QYYA01000001">
    <property type="protein sequence ID" value="RJG19982.1"/>
    <property type="molecule type" value="Genomic_DNA"/>
</dbReference>
<feature type="transmembrane region" description="Helical" evidence="1">
    <location>
        <begin position="159"/>
        <end position="185"/>
    </location>
</feature>
<feature type="transmembrane region" description="Helical" evidence="1">
    <location>
        <begin position="51"/>
        <end position="71"/>
    </location>
</feature>
<keyword evidence="1" id="KW-0812">Transmembrane</keyword>
<sequence length="271" mass="30287">MDEQEPRIRPNGLPEDTRPFVAPCRHIEPLAPLRWLKKGWQDFRAAPVPSLVYGLVMVAMSYAITAATWWFGNMGLYLALISGFVFLGPILALNLYGISIQRQQNQTPTLGKSFRQVRSCIGDMLTFTVIMIVVFLVWARAANLIYIFYPVNEWHLENVLLFFGVGSSVGAMFCAIVFTASAFSLPMIMDRKTDMVTGVITSANAVLRNKLPLFIWACLIGLCLLVGLLTAYLGLAVLLPVLGYATWHGYRESIDATEWDARFELPPESSE</sequence>
<keyword evidence="1" id="KW-1133">Transmembrane helix</keyword>
<dbReference type="Pfam" id="PF09955">
    <property type="entry name" value="DUF2189"/>
    <property type="match status" value="1"/>
</dbReference>
<reference evidence="2 3" key="1">
    <citation type="submission" date="2018-09" db="EMBL/GenBank/DDBJ databases">
        <title>Alcanivorax profundi sp. nov., isolated from 1000 m-depth seawater of the Mariana Trench.</title>
        <authorList>
            <person name="Liu J."/>
        </authorList>
    </citation>
    <scope>NUCLEOTIDE SEQUENCE [LARGE SCALE GENOMIC DNA]</scope>
    <source>
        <strain evidence="2 3">MTEO17</strain>
    </source>
</reference>